<sequence length="217" mass="23275">MTTAPSTVRENTIIGTALAAVVLTAVSLGMWRAVALGADGIAAAALILSATTLLSSAIIAYLAAAWQKQSDLLLPAWRPTVVALAIALCATLVLGTIGQSYYANQPVDVTEKIKWPTDPDKWRPTEKATLTVPKTLDRLAVRVLLIDLNPGIGDCSESRFDVRRLGAARPTNPVKSDGTVEVEVPKGIRRLEVVLTIYPQRNCELSPHIETAVFHQS</sequence>
<evidence type="ECO:0000313" key="2">
    <source>
        <dbReference type="EMBL" id="WSC18140.1"/>
    </source>
</evidence>
<keyword evidence="1" id="KW-1133">Transmembrane helix</keyword>
<organism evidence="2 3">
    <name type="scientific">Streptomyces brevispora</name>
    <dbReference type="NCBI Taxonomy" id="887462"/>
    <lineage>
        <taxon>Bacteria</taxon>
        <taxon>Bacillati</taxon>
        <taxon>Actinomycetota</taxon>
        <taxon>Actinomycetes</taxon>
        <taxon>Kitasatosporales</taxon>
        <taxon>Streptomycetaceae</taxon>
        <taxon>Streptomyces</taxon>
    </lineage>
</organism>
<feature type="transmembrane region" description="Helical" evidence="1">
    <location>
        <begin position="76"/>
        <end position="97"/>
    </location>
</feature>
<dbReference type="RefSeq" id="WP_326597643.1">
    <property type="nucleotide sequence ID" value="NZ_CP109114.1"/>
</dbReference>
<reference evidence="2 3" key="1">
    <citation type="submission" date="2022-10" db="EMBL/GenBank/DDBJ databases">
        <title>The complete genomes of actinobacterial strains from the NBC collection.</title>
        <authorList>
            <person name="Joergensen T.S."/>
            <person name="Alvarez Arevalo M."/>
            <person name="Sterndorff E.B."/>
            <person name="Faurdal D."/>
            <person name="Vuksanovic O."/>
            <person name="Mourched A.-S."/>
            <person name="Charusanti P."/>
            <person name="Shaw S."/>
            <person name="Blin K."/>
            <person name="Weber T."/>
        </authorList>
    </citation>
    <scope>NUCLEOTIDE SEQUENCE [LARGE SCALE GENOMIC DNA]</scope>
    <source>
        <strain evidence="2 3">NBC 01769</strain>
    </source>
</reference>
<gene>
    <name evidence="2" type="ORF">OIE64_16270</name>
</gene>
<dbReference type="Proteomes" id="UP001330827">
    <property type="component" value="Chromosome"/>
</dbReference>
<protein>
    <recommendedName>
        <fullName evidence="4">MmpS family membrane protein</fullName>
    </recommendedName>
</protein>
<keyword evidence="3" id="KW-1185">Reference proteome</keyword>
<evidence type="ECO:0008006" key="4">
    <source>
        <dbReference type="Google" id="ProtNLM"/>
    </source>
</evidence>
<proteinExistence type="predicted"/>
<evidence type="ECO:0000313" key="3">
    <source>
        <dbReference type="Proteomes" id="UP001330827"/>
    </source>
</evidence>
<dbReference type="EMBL" id="CP109114">
    <property type="protein sequence ID" value="WSC18140.1"/>
    <property type="molecule type" value="Genomic_DNA"/>
</dbReference>
<keyword evidence="1" id="KW-0812">Transmembrane</keyword>
<accession>A0ABZ1GG92</accession>
<evidence type="ECO:0000256" key="1">
    <source>
        <dbReference type="SAM" id="Phobius"/>
    </source>
</evidence>
<feature type="transmembrane region" description="Helical" evidence="1">
    <location>
        <begin position="12"/>
        <end position="34"/>
    </location>
</feature>
<keyword evidence="1" id="KW-0472">Membrane</keyword>
<name>A0ABZ1GG92_9ACTN</name>
<feature type="transmembrane region" description="Helical" evidence="1">
    <location>
        <begin position="40"/>
        <end position="64"/>
    </location>
</feature>